<accession>A0ABQ5DM50</accession>
<keyword evidence="1" id="KW-0862">Zinc</keyword>
<feature type="region of interest" description="Disordered" evidence="2">
    <location>
        <begin position="441"/>
        <end position="475"/>
    </location>
</feature>
<proteinExistence type="predicted"/>
<dbReference type="SMART" id="SM00343">
    <property type="entry name" value="ZnF_C2HC"/>
    <property type="match status" value="1"/>
</dbReference>
<protein>
    <submittedName>
        <fullName evidence="4">Ribonuclease H-like domain-containing protein</fullName>
    </submittedName>
</protein>
<dbReference type="InterPro" id="IPR001878">
    <property type="entry name" value="Znf_CCHC"/>
</dbReference>
<comment type="caution">
    <text evidence="4">The sequence shown here is derived from an EMBL/GenBank/DDBJ whole genome shotgun (WGS) entry which is preliminary data.</text>
</comment>
<name>A0ABQ5DM50_9ASTR</name>
<sequence length="598" mass="67568">MDQDSVHMVTALKVPMLKPGEYELWRMRMEQYIQMIDYSLWEVIENGNALLIKKVVEGVKTAITPSTANRKGTIVVSAKARCTLLLGHSKLKINLKFNSIKDAKSLLQAIEKRFGGNAATKKTQRNLLKQQYNFFTASRSEVTSSTNGVVNTAHGATAASTQATAVNSTTIDNLSDAVYLCFLCQWQMAILTMRARTFLKNIRRMITISGNETIGFDKSKVECYNCHKRGHFARECRAPRNQENRNRESTRRVVPVETTTSNALISCDGLGDYGWSEQAKEVDGKKIVVIEAYVRRDLQLDDEEGRDCLPNATIFEELTRMSALDNSMGTEFSSTLALLQFMFRTQSTKFNFSKYIFESMVKNLDNAGKFLMYPRFIQVFLDNQLEGMSSHKRIYVTPSHTKNIFPNMRRQGKDFSRRETPLFPTMVVQAQEEMDAGLVNLTDPHHTPIITQPSSSQPQKKHKSRRPKEKDTQPRVRMVVGSNPRAKAAFGSLAPRGCVWFAGQQQEAGLVLHRIKRLHDDLGVNTAKVRVTAAKQNLVLLSNLSEKYAKYTARGKVSTVARVKLMLLVYKLLLLVFRVNAAGTKLQLLKEFLLSRDG</sequence>
<evidence type="ECO:0000313" key="5">
    <source>
        <dbReference type="Proteomes" id="UP001151760"/>
    </source>
</evidence>
<dbReference type="Gene3D" id="4.10.60.10">
    <property type="entry name" value="Zinc finger, CCHC-type"/>
    <property type="match status" value="1"/>
</dbReference>
<evidence type="ECO:0000256" key="2">
    <source>
        <dbReference type="SAM" id="MobiDB-lite"/>
    </source>
</evidence>
<dbReference type="Proteomes" id="UP001151760">
    <property type="component" value="Unassembled WGS sequence"/>
</dbReference>
<gene>
    <name evidence="4" type="ORF">Tco_0940136</name>
</gene>
<dbReference type="Pfam" id="PF00098">
    <property type="entry name" value="zf-CCHC"/>
    <property type="match status" value="1"/>
</dbReference>
<evidence type="ECO:0000256" key="1">
    <source>
        <dbReference type="PROSITE-ProRule" id="PRU00047"/>
    </source>
</evidence>
<dbReference type="SUPFAM" id="SSF57756">
    <property type="entry name" value="Retrovirus zinc finger-like domains"/>
    <property type="match status" value="1"/>
</dbReference>
<dbReference type="PROSITE" id="PS50158">
    <property type="entry name" value="ZF_CCHC"/>
    <property type="match status" value="1"/>
</dbReference>
<keyword evidence="1" id="KW-0863">Zinc-finger</keyword>
<organism evidence="4 5">
    <name type="scientific">Tanacetum coccineum</name>
    <dbReference type="NCBI Taxonomy" id="301880"/>
    <lineage>
        <taxon>Eukaryota</taxon>
        <taxon>Viridiplantae</taxon>
        <taxon>Streptophyta</taxon>
        <taxon>Embryophyta</taxon>
        <taxon>Tracheophyta</taxon>
        <taxon>Spermatophyta</taxon>
        <taxon>Magnoliopsida</taxon>
        <taxon>eudicotyledons</taxon>
        <taxon>Gunneridae</taxon>
        <taxon>Pentapetalae</taxon>
        <taxon>asterids</taxon>
        <taxon>campanulids</taxon>
        <taxon>Asterales</taxon>
        <taxon>Asteraceae</taxon>
        <taxon>Asteroideae</taxon>
        <taxon>Anthemideae</taxon>
        <taxon>Anthemidinae</taxon>
        <taxon>Tanacetum</taxon>
    </lineage>
</organism>
<keyword evidence="5" id="KW-1185">Reference proteome</keyword>
<reference evidence="4" key="1">
    <citation type="journal article" date="2022" name="Int. J. Mol. Sci.">
        <title>Draft Genome of Tanacetum Coccineum: Genomic Comparison of Closely Related Tanacetum-Family Plants.</title>
        <authorList>
            <person name="Yamashiro T."/>
            <person name="Shiraishi A."/>
            <person name="Nakayama K."/>
            <person name="Satake H."/>
        </authorList>
    </citation>
    <scope>NUCLEOTIDE SEQUENCE</scope>
</reference>
<reference evidence="4" key="2">
    <citation type="submission" date="2022-01" db="EMBL/GenBank/DDBJ databases">
        <authorList>
            <person name="Yamashiro T."/>
            <person name="Shiraishi A."/>
            <person name="Satake H."/>
            <person name="Nakayama K."/>
        </authorList>
    </citation>
    <scope>NUCLEOTIDE SEQUENCE</scope>
</reference>
<dbReference type="InterPro" id="IPR036875">
    <property type="entry name" value="Znf_CCHC_sf"/>
</dbReference>
<dbReference type="EMBL" id="BQNB010015458">
    <property type="protein sequence ID" value="GJT40271.1"/>
    <property type="molecule type" value="Genomic_DNA"/>
</dbReference>
<keyword evidence="1" id="KW-0479">Metal-binding</keyword>
<feature type="domain" description="CCHC-type" evidence="3">
    <location>
        <begin position="223"/>
        <end position="237"/>
    </location>
</feature>
<feature type="compositionally biased region" description="Low complexity" evidence="2">
    <location>
        <begin position="447"/>
        <end position="458"/>
    </location>
</feature>
<evidence type="ECO:0000313" key="4">
    <source>
        <dbReference type="EMBL" id="GJT40271.1"/>
    </source>
</evidence>
<evidence type="ECO:0000259" key="3">
    <source>
        <dbReference type="PROSITE" id="PS50158"/>
    </source>
</evidence>